<comment type="caution">
    <text evidence="9">The sequence shown here is derived from an EMBL/GenBank/DDBJ whole genome shotgun (WGS) entry which is preliminary data.</text>
</comment>
<dbReference type="Pfam" id="PF13188">
    <property type="entry name" value="PAS_8"/>
    <property type="match status" value="1"/>
</dbReference>
<dbReference type="PROSITE" id="PS50887">
    <property type="entry name" value="GGDEF"/>
    <property type="match status" value="1"/>
</dbReference>
<evidence type="ECO:0000256" key="6">
    <source>
        <dbReference type="SAM" id="Phobius"/>
    </source>
</evidence>
<evidence type="ECO:0000256" key="4">
    <source>
        <dbReference type="ARBA" id="ARBA00022989"/>
    </source>
</evidence>
<dbReference type="PROSITE" id="PS50112">
    <property type="entry name" value="PAS"/>
    <property type="match status" value="1"/>
</dbReference>
<evidence type="ECO:0000256" key="3">
    <source>
        <dbReference type="ARBA" id="ARBA00022692"/>
    </source>
</evidence>
<name>A0A0F4EVR6_9MYCO</name>
<dbReference type="InterPro" id="IPR000014">
    <property type="entry name" value="PAS"/>
</dbReference>
<organism evidence="9 10">
    <name type="scientific">Mycobacterium lepromatosis</name>
    <dbReference type="NCBI Taxonomy" id="480418"/>
    <lineage>
        <taxon>Bacteria</taxon>
        <taxon>Bacillati</taxon>
        <taxon>Actinomycetota</taxon>
        <taxon>Actinomycetes</taxon>
        <taxon>Mycobacteriales</taxon>
        <taxon>Mycobacteriaceae</taxon>
        <taxon>Mycobacterium</taxon>
    </lineage>
</organism>
<feature type="transmembrane region" description="Helical" evidence="6">
    <location>
        <begin position="504"/>
        <end position="526"/>
    </location>
</feature>
<keyword evidence="3 6" id="KW-0812">Transmembrane</keyword>
<protein>
    <submittedName>
        <fullName evidence="9">Transporter protein</fullName>
    </submittedName>
</protein>
<evidence type="ECO:0000256" key="5">
    <source>
        <dbReference type="ARBA" id="ARBA00023136"/>
    </source>
</evidence>
<dbReference type="PANTHER" id="PTHR32196">
    <property type="entry name" value="ABC TRANSPORTER PERMEASE PROTEIN YPHD-RELATED-RELATED"/>
    <property type="match status" value="1"/>
</dbReference>
<accession>A0A0F4EVR6</accession>
<feature type="transmembrane region" description="Helical" evidence="6">
    <location>
        <begin position="312"/>
        <end position="334"/>
    </location>
</feature>
<comment type="subcellular location">
    <subcellularLocation>
        <location evidence="1">Cell membrane</location>
        <topology evidence="1">Multi-pass membrane protein</topology>
    </subcellularLocation>
</comment>
<dbReference type="NCBIfam" id="TIGR00254">
    <property type="entry name" value="GGDEF"/>
    <property type="match status" value="1"/>
</dbReference>
<evidence type="ECO:0000313" key="10">
    <source>
        <dbReference type="Proteomes" id="UP000053699"/>
    </source>
</evidence>
<dbReference type="InterPro" id="IPR001851">
    <property type="entry name" value="ABC_transp_permease"/>
</dbReference>
<dbReference type="GO" id="GO:0005886">
    <property type="term" value="C:plasma membrane"/>
    <property type="evidence" value="ECO:0007669"/>
    <property type="project" value="UniProtKB-SubCell"/>
</dbReference>
<feature type="domain" description="PAS" evidence="7">
    <location>
        <begin position="17"/>
        <end position="61"/>
    </location>
</feature>
<dbReference type="Pfam" id="PF00990">
    <property type="entry name" value="GGDEF"/>
    <property type="match status" value="1"/>
</dbReference>
<dbReference type="SUPFAM" id="SSF55073">
    <property type="entry name" value="Nucleotide cyclase"/>
    <property type="match status" value="1"/>
</dbReference>
<evidence type="ECO:0000256" key="1">
    <source>
        <dbReference type="ARBA" id="ARBA00004651"/>
    </source>
</evidence>
<dbReference type="STRING" id="480418.GCA_000975265_04073"/>
<dbReference type="SUPFAM" id="SSF55785">
    <property type="entry name" value="PYP-like sensor domain (PAS domain)"/>
    <property type="match status" value="1"/>
</dbReference>
<dbReference type="Pfam" id="PF02653">
    <property type="entry name" value="BPD_transp_2"/>
    <property type="match status" value="1"/>
</dbReference>
<sequence length="617" mass="65800">MADITSGGVDHTMKCDAEQYFQAVVTSMADGVIVVDIDGRIESINPAATRILGLQTHDVVDIKRGHPFCFYDTDNQRVDFEHDVRQIVRREVTTVSKVVGIDRPSGQRLWLSLHVSLLAYKDPPHSALVVSFSDISTHHLWIERLAYEATHDCLTGLANRRFAEDQITKSLQHDERSRLAAVLLLDLDDFKVINDSLGHDVGDTVLQTVAQRLRAAVRPDDVVARLGGDEFIVLLRGPLSDMNTNDIANRLHTTLSESLVIDQLTVPIGASVGILEMKPDDRRRVADILRDVDSAMYAAKNKKQCAVRPQQLVPFVALTALLVFFTAAIGADFYSPSNLLVILQQTVVLAIVGYGMTFVIVAGSVDLSVGSIVALTGVTAALMAAQNQFAAIFIALLVGLATGIVNGIVFAYGKIPSFVGTLGMLQVCRGITLMVSDSSAKPMPFHGILGAVGAMPWILIVCLFVTILAGILFQFTMFGRWVKAIGGNERVATLAGVPTRGIKVAIFAICGLTAGLGGVVLASRLGAGTPTAATGFEIDVIAAVVIGGTPLTGGLGRISGTLIGAVIISMLSNGMVFMGVGGATSQIIKGIMLAAVVFVLPQRHKIGIIKCHPSQRH</sequence>
<dbReference type="Gene3D" id="3.30.450.20">
    <property type="entry name" value="PAS domain"/>
    <property type="match status" value="1"/>
</dbReference>
<dbReference type="InterPro" id="IPR000160">
    <property type="entry name" value="GGDEF_dom"/>
</dbReference>
<gene>
    <name evidence="9" type="ORF">MLPM_0397</name>
</gene>
<dbReference type="Gene3D" id="3.30.70.270">
    <property type="match status" value="1"/>
</dbReference>
<feature type="transmembrane region" description="Helical" evidence="6">
    <location>
        <begin position="367"/>
        <end position="385"/>
    </location>
</feature>
<feature type="transmembrane region" description="Helical" evidence="6">
    <location>
        <begin position="418"/>
        <end position="436"/>
    </location>
</feature>
<dbReference type="PATRIC" id="fig|480418.6.peg.870"/>
<dbReference type="EMBL" id="JRPY01000019">
    <property type="protein sequence ID" value="KJX75730.1"/>
    <property type="molecule type" value="Genomic_DNA"/>
</dbReference>
<dbReference type="CDD" id="cd01949">
    <property type="entry name" value="GGDEF"/>
    <property type="match status" value="1"/>
</dbReference>
<dbReference type="InterPro" id="IPR035965">
    <property type="entry name" value="PAS-like_dom_sf"/>
</dbReference>
<evidence type="ECO:0000256" key="2">
    <source>
        <dbReference type="ARBA" id="ARBA00022475"/>
    </source>
</evidence>
<dbReference type="SMART" id="SM00091">
    <property type="entry name" value="PAS"/>
    <property type="match status" value="1"/>
</dbReference>
<dbReference type="PANTHER" id="PTHR32196:SF72">
    <property type="entry name" value="RIBOSE IMPORT PERMEASE PROTEIN RBSC"/>
    <property type="match status" value="1"/>
</dbReference>
<keyword evidence="2" id="KW-1003">Cell membrane</keyword>
<dbReference type="InterPro" id="IPR029787">
    <property type="entry name" value="Nucleotide_cyclase"/>
</dbReference>
<feature type="domain" description="GGDEF" evidence="8">
    <location>
        <begin position="178"/>
        <end position="312"/>
    </location>
</feature>
<dbReference type="CDD" id="cd00130">
    <property type="entry name" value="PAS"/>
    <property type="match status" value="1"/>
</dbReference>
<reference evidence="9 10" key="1">
    <citation type="journal article" date="2015" name="Proc. Natl. Acad. Sci. U.S.A.">
        <title>Insight into the evolution and origin of leprosy bacilli from the genome sequence of Mycobacterium lepromatosis.</title>
        <authorList>
            <person name="Singh P."/>
            <person name="Benjak A."/>
            <person name="Schuenemann V.J."/>
            <person name="Herbig A."/>
            <person name="Avanzi C."/>
            <person name="Busso P."/>
            <person name="Nieselt K."/>
            <person name="Krause J."/>
            <person name="Vera-Cabrera L."/>
            <person name="Cole S.T."/>
        </authorList>
    </citation>
    <scope>NUCLEOTIDE SEQUENCE [LARGE SCALE GENOMIC DNA]</scope>
    <source>
        <strain evidence="9 10">Mx1-22A</strain>
    </source>
</reference>
<keyword evidence="4 6" id="KW-1133">Transmembrane helix</keyword>
<dbReference type="Proteomes" id="UP000053699">
    <property type="component" value="Unassembled WGS sequence"/>
</dbReference>
<dbReference type="CDD" id="cd06579">
    <property type="entry name" value="TM_PBP1_transp_AraH_like"/>
    <property type="match status" value="1"/>
</dbReference>
<keyword evidence="10" id="KW-1185">Reference proteome</keyword>
<dbReference type="InterPro" id="IPR043128">
    <property type="entry name" value="Rev_trsase/Diguanyl_cyclase"/>
</dbReference>
<dbReference type="AlphaFoldDB" id="A0A0F4EVR6"/>
<feature type="transmembrane region" description="Helical" evidence="6">
    <location>
        <begin position="392"/>
        <end position="412"/>
    </location>
</feature>
<dbReference type="RefSeq" id="WP_432732388.1">
    <property type="nucleotide sequence ID" value="NZ_CP155806.1"/>
</dbReference>
<dbReference type="GO" id="GO:0022857">
    <property type="term" value="F:transmembrane transporter activity"/>
    <property type="evidence" value="ECO:0007669"/>
    <property type="project" value="InterPro"/>
</dbReference>
<keyword evidence="5 6" id="KW-0472">Membrane</keyword>
<feature type="transmembrane region" description="Helical" evidence="6">
    <location>
        <begin position="538"/>
        <end position="571"/>
    </location>
</feature>
<feature type="transmembrane region" description="Helical" evidence="6">
    <location>
        <begin position="448"/>
        <end position="473"/>
    </location>
</feature>
<dbReference type="SMART" id="SM00267">
    <property type="entry name" value="GGDEF"/>
    <property type="match status" value="1"/>
</dbReference>
<dbReference type="NCBIfam" id="TIGR00229">
    <property type="entry name" value="sensory_box"/>
    <property type="match status" value="1"/>
</dbReference>
<feature type="transmembrane region" description="Helical" evidence="6">
    <location>
        <begin position="341"/>
        <end position="361"/>
    </location>
</feature>
<proteinExistence type="predicted"/>
<evidence type="ECO:0000313" key="9">
    <source>
        <dbReference type="EMBL" id="KJX75730.1"/>
    </source>
</evidence>
<evidence type="ECO:0000259" key="8">
    <source>
        <dbReference type="PROSITE" id="PS50887"/>
    </source>
</evidence>
<evidence type="ECO:0000259" key="7">
    <source>
        <dbReference type="PROSITE" id="PS50112"/>
    </source>
</evidence>